<evidence type="ECO:0000313" key="1">
    <source>
        <dbReference type="EMBL" id="MCY9610620.1"/>
    </source>
</evidence>
<dbReference type="Proteomes" id="UP001209276">
    <property type="component" value="Unassembled WGS sequence"/>
</dbReference>
<dbReference type="Proteomes" id="UP000315377">
    <property type="component" value="Chromosome"/>
</dbReference>
<dbReference type="EMBL" id="CP041405">
    <property type="protein sequence ID" value="QDM46371.1"/>
    <property type="molecule type" value="Genomic_DNA"/>
</dbReference>
<accession>A0AAP9J2S0</accession>
<dbReference type="AlphaFoldDB" id="A0AAP9J2S0"/>
<reference evidence="2 3" key="1">
    <citation type="submission" date="2019-07" db="EMBL/GenBank/DDBJ databases">
        <title>Paenibacillus thiaminolyticus NRRL B-4156.</title>
        <authorList>
            <person name="Hehnly C."/>
            <person name="Zhang L."/>
        </authorList>
    </citation>
    <scope>NUCLEOTIDE SEQUENCE [LARGE SCALE GENOMIC DNA]</scope>
    <source>
        <strain evidence="2 3">NRRL B-4156</strain>
    </source>
</reference>
<dbReference type="GeneID" id="76999241"/>
<evidence type="ECO:0000313" key="2">
    <source>
        <dbReference type="EMBL" id="QDM46371.1"/>
    </source>
</evidence>
<sequence>MPFLGQTVVASGASTYIAADQLTAINLAATVDPDHKATVIPRFPAWPSITKYVNDNGGFSDVVPEYIWDSTTTDNQVRAFAALSGGVGSQVSPVTMSVSLTVFADNAHIARIDVYDFSGSSPAFVETLTPPVLTDGSLDANTGLIETPPYNWQDIRIYNKQSSPLPAGGIYGIIVSFTVVNYLGPTPPITPGNPAGLMFYANVEFYT</sequence>
<reference evidence="1 4" key="2">
    <citation type="submission" date="2022-05" db="EMBL/GenBank/DDBJ databases">
        <title>Genome Sequencing of Bee-Associated Microbes.</title>
        <authorList>
            <person name="Dunlap C."/>
        </authorList>
    </citation>
    <scope>NUCLEOTIDE SEQUENCE [LARGE SCALE GENOMIC DNA]</scope>
    <source>
        <strain evidence="1 4">NRRL B-14613</strain>
    </source>
</reference>
<gene>
    <name evidence="2" type="ORF">FLT43_25110</name>
    <name evidence="1" type="ORF">M5W83_26070</name>
</gene>
<protein>
    <submittedName>
        <fullName evidence="2">Uncharacterized protein</fullName>
    </submittedName>
</protein>
<dbReference type="RefSeq" id="WP_087441546.1">
    <property type="nucleotide sequence ID" value="NZ_CABMNB010000021.1"/>
</dbReference>
<dbReference type="EMBL" id="JAMDMM010000061">
    <property type="protein sequence ID" value="MCY9610620.1"/>
    <property type="molecule type" value="Genomic_DNA"/>
</dbReference>
<keyword evidence="4" id="KW-1185">Reference proteome</keyword>
<evidence type="ECO:0000313" key="3">
    <source>
        <dbReference type="Proteomes" id="UP000315377"/>
    </source>
</evidence>
<evidence type="ECO:0000313" key="4">
    <source>
        <dbReference type="Proteomes" id="UP001209276"/>
    </source>
</evidence>
<organism evidence="2 3">
    <name type="scientific">Paenibacillus thiaminolyticus</name>
    <name type="common">Bacillus thiaminolyticus</name>
    <dbReference type="NCBI Taxonomy" id="49283"/>
    <lineage>
        <taxon>Bacteria</taxon>
        <taxon>Bacillati</taxon>
        <taxon>Bacillota</taxon>
        <taxon>Bacilli</taxon>
        <taxon>Bacillales</taxon>
        <taxon>Paenibacillaceae</taxon>
        <taxon>Paenibacillus</taxon>
    </lineage>
</organism>
<proteinExistence type="predicted"/>
<name>A0AAP9J2S0_PANTH</name>